<feature type="transmembrane region" description="Helical" evidence="9">
    <location>
        <begin position="244"/>
        <end position="261"/>
    </location>
</feature>
<keyword evidence="5 9" id="KW-0812">Transmembrane</keyword>
<keyword evidence="6 9" id="KW-1133">Transmembrane helix</keyword>
<dbReference type="Proteomes" id="UP001314681">
    <property type="component" value="Unassembled WGS sequence"/>
</dbReference>
<evidence type="ECO:0000256" key="4">
    <source>
        <dbReference type="ARBA" id="ARBA00022519"/>
    </source>
</evidence>
<sequence>MKEKKETKNKWITKDLVRTYLPILALVFVVALFAALSGGTTLKMTNIKQIMLQSCTYIVAGLGIIFTMSLGNMDMSLDGIVCLGGCLGLLAAESLGSWVVIPVIFLVTILCEMAIGSLNILLGINSVIVSFAVSFFGKGVAGYIIGSRTKSLSLPGSLSFLYNRSLYFAVTIVAIIVLSILFHYTKLGKRAMAIGSNASAAKASGIHVVKYKLLAYLVAGVMMGLAVTLVVLRAGSAGATSGSGFHVTVLLMMVIGGASLTGGTKEKVYSVVVGVLLFLCLENGLTVLGVDPNMIGLIEGIIFLGSVTLTFDRDGVPYIL</sequence>
<proteinExistence type="predicted"/>
<feature type="transmembrane region" description="Helical" evidence="9">
    <location>
        <begin position="122"/>
        <end position="145"/>
    </location>
</feature>
<dbReference type="EMBL" id="JAHQCX010000001">
    <property type="protein sequence ID" value="MBU9724775.1"/>
    <property type="molecule type" value="Genomic_DNA"/>
</dbReference>
<dbReference type="PANTHER" id="PTHR32196:SF71">
    <property type="entry name" value="AUTOINDUCER 2 IMPORT SYSTEM PERMEASE PROTEIN LSRD"/>
    <property type="match status" value="1"/>
</dbReference>
<reference evidence="10 11" key="1">
    <citation type="submission" date="2021-06" db="EMBL/GenBank/DDBJ databases">
        <title>Description of novel taxa of the family Lachnospiraceae.</title>
        <authorList>
            <person name="Chaplin A.V."/>
            <person name="Sokolova S.R."/>
            <person name="Pikina A.P."/>
            <person name="Korzhanova M."/>
            <person name="Belova V."/>
            <person name="Korostin D."/>
            <person name="Efimov B.A."/>
        </authorList>
    </citation>
    <scope>NUCLEOTIDE SEQUENCE [LARGE SCALE GENOMIC DNA]</scope>
    <source>
        <strain evidence="10 11">ASD4241</strain>
    </source>
</reference>
<feature type="transmembrane region" description="Helical" evidence="9">
    <location>
        <begin position="50"/>
        <end position="68"/>
    </location>
</feature>
<evidence type="ECO:0000256" key="1">
    <source>
        <dbReference type="ARBA" id="ARBA00004651"/>
    </source>
</evidence>
<evidence type="ECO:0000256" key="7">
    <source>
        <dbReference type="ARBA" id="ARBA00023136"/>
    </source>
</evidence>
<gene>
    <name evidence="10" type="ORF">KTH90_01975</name>
</gene>
<keyword evidence="11" id="KW-1185">Reference proteome</keyword>
<dbReference type="InterPro" id="IPR001851">
    <property type="entry name" value="ABC_transp_permease"/>
</dbReference>
<feature type="transmembrane region" description="Helical" evidence="9">
    <location>
        <begin position="20"/>
        <end position="38"/>
    </location>
</feature>
<feature type="transmembrane region" description="Helical" evidence="9">
    <location>
        <begin position="165"/>
        <end position="184"/>
    </location>
</feature>
<evidence type="ECO:0000256" key="5">
    <source>
        <dbReference type="ARBA" id="ARBA00022692"/>
    </source>
</evidence>
<dbReference type="Pfam" id="PF02653">
    <property type="entry name" value="BPD_transp_2"/>
    <property type="match status" value="1"/>
</dbReference>
<comment type="subcellular location">
    <subcellularLocation>
        <location evidence="1">Cell membrane</location>
        <topology evidence="1">Multi-pass membrane protein</topology>
    </subcellularLocation>
</comment>
<evidence type="ECO:0000256" key="2">
    <source>
        <dbReference type="ARBA" id="ARBA00022448"/>
    </source>
</evidence>
<feature type="transmembrane region" description="Helical" evidence="9">
    <location>
        <begin position="268"/>
        <end position="288"/>
    </location>
</feature>
<evidence type="ECO:0000256" key="3">
    <source>
        <dbReference type="ARBA" id="ARBA00022475"/>
    </source>
</evidence>
<keyword evidence="4" id="KW-0997">Cell inner membrane</keyword>
<evidence type="ECO:0000256" key="8">
    <source>
        <dbReference type="ARBA" id="ARBA00039381"/>
    </source>
</evidence>
<evidence type="ECO:0000313" key="10">
    <source>
        <dbReference type="EMBL" id="MBU9724775.1"/>
    </source>
</evidence>
<evidence type="ECO:0000256" key="9">
    <source>
        <dbReference type="SAM" id="Phobius"/>
    </source>
</evidence>
<evidence type="ECO:0000256" key="6">
    <source>
        <dbReference type="ARBA" id="ARBA00022989"/>
    </source>
</evidence>
<keyword evidence="2" id="KW-0813">Transport</keyword>
<feature type="transmembrane region" description="Helical" evidence="9">
    <location>
        <begin position="213"/>
        <end position="232"/>
    </location>
</feature>
<accession>A0ABS6K1P8</accession>
<keyword evidence="7 9" id="KW-0472">Membrane</keyword>
<protein>
    <recommendedName>
        <fullName evidence="8">Autoinducer 2 import system permease protein LsrD</fullName>
    </recommendedName>
</protein>
<evidence type="ECO:0000313" key="11">
    <source>
        <dbReference type="Proteomes" id="UP001314681"/>
    </source>
</evidence>
<feature type="transmembrane region" description="Helical" evidence="9">
    <location>
        <begin position="98"/>
        <end position="115"/>
    </location>
</feature>
<dbReference type="PANTHER" id="PTHR32196">
    <property type="entry name" value="ABC TRANSPORTER PERMEASE PROTEIN YPHD-RELATED-RELATED"/>
    <property type="match status" value="1"/>
</dbReference>
<feature type="transmembrane region" description="Helical" evidence="9">
    <location>
        <begin position="294"/>
        <end position="311"/>
    </location>
</feature>
<dbReference type="RefSeq" id="WP_158352706.1">
    <property type="nucleotide sequence ID" value="NZ_JAHQCX010000001.1"/>
</dbReference>
<comment type="caution">
    <text evidence="10">The sequence shown here is derived from an EMBL/GenBank/DDBJ whole genome shotgun (WGS) entry which is preliminary data.</text>
</comment>
<name>A0ABS6K1P8_9FIRM</name>
<keyword evidence="3" id="KW-1003">Cell membrane</keyword>
<organism evidence="10 11">
    <name type="scientific">Diplocloster modestus</name>
    <dbReference type="NCBI Taxonomy" id="2850322"/>
    <lineage>
        <taxon>Bacteria</taxon>
        <taxon>Bacillati</taxon>
        <taxon>Bacillota</taxon>
        <taxon>Clostridia</taxon>
        <taxon>Lachnospirales</taxon>
        <taxon>Lachnospiraceae</taxon>
        <taxon>Diplocloster</taxon>
    </lineage>
</organism>
<dbReference type="CDD" id="cd06579">
    <property type="entry name" value="TM_PBP1_transp_AraH_like"/>
    <property type="match status" value="1"/>
</dbReference>